<comment type="caution">
    <text evidence="11">The sequence shown here is derived from an EMBL/GenBank/DDBJ whole genome shotgun (WGS) entry which is preliminary data.</text>
</comment>
<feature type="transmembrane region" description="Helical" evidence="9">
    <location>
        <begin position="233"/>
        <end position="254"/>
    </location>
</feature>
<dbReference type="CDD" id="cd06261">
    <property type="entry name" value="TM_PBP2"/>
    <property type="match status" value="1"/>
</dbReference>
<reference evidence="11 12" key="2">
    <citation type="submission" date="2020-08" db="EMBL/GenBank/DDBJ databases">
        <title>Stappia taiwanensis sp. nov., isolated from a coastal thermal spring.</title>
        <authorList>
            <person name="Kampfer P."/>
        </authorList>
    </citation>
    <scope>NUCLEOTIDE SEQUENCE [LARGE SCALE GENOMIC DNA]</scope>
    <source>
        <strain evidence="11 12">DSM 23284</strain>
    </source>
</reference>
<name>A0A838Y0Y5_9HYPH</name>
<dbReference type="GO" id="GO:0055085">
    <property type="term" value="P:transmembrane transport"/>
    <property type="evidence" value="ECO:0007669"/>
    <property type="project" value="InterPro"/>
</dbReference>
<evidence type="ECO:0000313" key="12">
    <source>
        <dbReference type="Proteomes" id="UP000559404"/>
    </source>
</evidence>
<evidence type="ECO:0000256" key="9">
    <source>
        <dbReference type="RuleBase" id="RU363032"/>
    </source>
</evidence>
<evidence type="ECO:0000256" key="7">
    <source>
        <dbReference type="ARBA" id="ARBA00022989"/>
    </source>
</evidence>
<dbReference type="AlphaFoldDB" id="A0A838Y0Y5"/>
<evidence type="ECO:0000256" key="6">
    <source>
        <dbReference type="ARBA" id="ARBA00022927"/>
    </source>
</evidence>
<evidence type="ECO:0000256" key="8">
    <source>
        <dbReference type="ARBA" id="ARBA00023136"/>
    </source>
</evidence>
<dbReference type="InterPro" id="IPR000515">
    <property type="entry name" value="MetI-like"/>
</dbReference>
<comment type="similarity">
    <text evidence="9">Belongs to the binding-protein-dependent transport system permease family.</text>
</comment>
<dbReference type="PANTHER" id="PTHR43386">
    <property type="entry name" value="OLIGOPEPTIDE TRANSPORT SYSTEM PERMEASE PROTEIN APPC"/>
    <property type="match status" value="1"/>
</dbReference>
<organism evidence="11 12">
    <name type="scientific">Stappia taiwanensis</name>
    <dbReference type="NCBI Taxonomy" id="992267"/>
    <lineage>
        <taxon>Bacteria</taxon>
        <taxon>Pseudomonadati</taxon>
        <taxon>Pseudomonadota</taxon>
        <taxon>Alphaproteobacteria</taxon>
        <taxon>Hyphomicrobiales</taxon>
        <taxon>Stappiaceae</taxon>
        <taxon>Stappia</taxon>
    </lineage>
</organism>
<evidence type="ECO:0000256" key="5">
    <source>
        <dbReference type="ARBA" id="ARBA00022856"/>
    </source>
</evidence>
<keyword evidence="6" id="KW-0653">Protein transport</keyword>
<dbReference type="Proteomes" id="UP000559404">
    <property type="component" value="Unassembled WGS sequence"/>
</dbReference>
<keyword evidence="7 9" id="KW-1133">Transmembrane helix</keyword>
<feature type="transmembrane region" description="Helical" evidence="9">
    <location>
        <begin position="109"/>
        <end position="135"/>
    </location>
</feature>
<evidence type="ECO:0000256" key="3">
    <source>
        <dbReference type="ARBA" id="ARBA00022475"/>
    </source>
</evidence>
<dbReference type="InterPro" id="IPR050366">
    <property type="entry name" value="BP-dependent_transpt_permease"/>
</dbReference>
<dbReference type="EMBL" id="JACEON010000012">
    <property type="protein sequence ID" value="MBA4612620.1"/>
    <property type="molecule type" value="Genomic_DNA"/>
</dbReference>
<keyword evidence="4 9" id="KW-0812">Transmembrane</keyword>
<feature type="transmembrane region" description="Helical" evidence="9">
    <location>
        <begin position="274"/>
        <end position="296"/>
    </location>
</feature>
<dbReference type="PANTHER" id="PTHR43386:SF1">
    <property type="entry name" value="D,D-DIPEPTIDE TRANSPORT SYSTEM PERMEASE PROTEIN DDPC-RELATED"/>
    <property type="match status" value="1"/>
</dbReference>
<feature type="transmembrane region" description="Helical" evidence="9">
    <location>
        <begin position="201"/>
        <end position="221"/>
    </location>
</feature>
<dbReference type="SUPFAM" id="SSF161098">
    <property type="entry name" value="MetI-like"/>
    <property type="match status" value="1"/>
</dbReference>
<evidence type="ECO:0000256" key="4">
    <source>
        <dbReference type="ARBA" id="ARBA00022692"/>
    </source>
</evidence>
<dbReference type="GO" id="GO:0015031">
    <property type="term" value="P:protein transport"/>
    <property type="evidence" value="ECO:0007669"/>
    <property type="project" value="UniProtKB-KW"/>
</dbReference>
<keyword evidence="12" id="KW-1185">Reference proteome</keyword>
<evidence type="ECO:0000259" key="10">
    <source>
        <dbReference type="PROSITE" id="PS50928"/>
    </source>
</evidence>
<dbReference type="InterPro" id="IPR025966">
    <property type="entry name" value="OppC_N"/>
</dbReference>
<evidence type="ECO:0000256" key="1">
    <source>
        <dbReference type="ARBA" id="ARBA00004651"/>
    </source>
</evidence>
<feature type="transmembrane region" description="Helical" evidence="9">
    <location>
        <begin position="156"/>
        <end position="181"/>
    </location>
</feature>
<evidence type="ECO:0000313" key="11">
    <source>
        <dbReference type="EMBL" id="MBA4612620.1"/>
    </source>
</evidence>
<dbReference type="Pfam" id="PF00528">
    <property type="entry name" value="BPD_transp_1"/>
    <property type="match status" value="1"/>
</dbReference>
<feature type="domain" description="ABC transmembrane type-1" evidence="10">
    <location>
        <begin position="111"/>
        <end position="296"/>
    </location>
</feature>
<dbReference type="Gene3D" id="1.10.3720.10">
    <property type="entry name" value="MetI-like"/>
    <property type="match status" value="1"/>
</dbReference>
<dbReference type="Pfam" id="PF12911">
    <property type="entry name" value="OppC_N"/>
    <property type="match status" value="1"/>
</dbReference>
<sequence length="310" mass="33285">MRAPDTQITRPGLRAWLNSDAPASRFQARMIQLYLGWLKLRGNPLALIGFLIIVALVLMAIFAPWLATAEPSAQDLGQRLLPPGSAGHLLGTDELGRDIWSRIVYGSRITLMIVTLVAVTAPVFGLLVGTLAGYIGGWVDEVLMRVTDIFLAFPKLILALAFVAALGAGIENAILAISLTAWPPYARIARAETLTIRNADYIAAISLQGAGALHIITRHVWPMCLSSLIVRVTLDMAGIILTAAGLGFLGLGAQPPMPEWGAMISAGRKFVLDQWWVATMPGLAIFTVSLGFNLLGDGLRDILDPKKSKS</sequence>
<dbReference type="RefSeq" id="WP_181760894.1">
    <property type="nucleotide sequence ID" value="NZ_BMCR01000003.1"/>
</dbReference>
<evidence type="ECO:0000256" key="2">
    <source>
        <dbReference type="ARBA" id="ARBA00022448"/>
    </source>
</evidence>
<proteinExistence type="inferred from homology"/>
<dbReference type="InterPro" id="IPR035906">
    <property type="entry name" value="MetI-like_sf"/>
</dbReference>
<feature type="transmembrane region" description="Helical" evidence="9">
    <location>
        <begin position="45"/>
        <end position="67"/>
    </location>
</feature>
<accession>A0A838Y0Y5</accession>
<dbReference type="PROSITE" id="PS50928">
    <property type="entry name" value="ABC_TM1"/>
    <property type="match status" value="1"/>
</dbReference>
<keyword evidence="2 9" id="KW-0813">Transport</keyword>
<keyword evidence="8 9" id="KW-0472">Membrane</keyword>
<reference evidence="11 12" key="1">
    <citation type="submission" date="2020-07" db="EMBL/GenBank/DDBJ databases">
        <authorList>
            <person name="Li M."/>
        </authorList>
    </citation>
    <scope>NUCLEOTIDE SEQUENCE [LARGE SCALE GENOMIC DNA]</scope>
    <source>
        <strain evidence="11 12">DSM 23284</strain>
    </source>
</reference>
<keyword evidence="3" id="KW-1003">Cell membrane</keyword>
<comment type="subcellular location">
    <subcellularLocation>
        <location evidence="1 9">Cell membrane</location>
        <topology evidence="1 9">Multi-pass membrane protein</topology>
    </subcellularLocation>
</comment>
<gene>
    <name evidence="11" type="ORF">H1W37_13215</name>
</gene>
<protein>
    <submittedName>
        <fullName evidence="11">ABC transporter permease</fullName>
    </submittedName>
</protein>
<keyword evidence="5" id="KW-0571">Peptide transport</keyword>
<dbReference type="GO" id="GO:0015833">
    <property type="term" value="P:peptide transport"/>
    <property type="evidence" value="ECO:0007669"/>
    <property type="project" value="UniProtKB-KW"/>
</dbReference>
<dbReference type="GO" id="GO:0005886">
    <property type="term" value="C:plasma membrane"/>
    <property type="evidence" value="ECO:0007669"/>
    <property type="project" value="UniProtKB-SubCell"/>
</dbReference>